<dbReference type="EMBL" id="JABXWD010000135">
    <property type="protein sequence ID" value="MBV6341669.1"/>
    <property type="molecule type" value="Genomic_DNA"/>
</dbReference>
<name>A0ABS6RYE9_9BACT</name>
<accession>A0ABS6RYE9</accession>
<evidence type="ECO:0000313" key="2">
    <source>
        <dbReference type="Proteomes" id="UP001196980"/>
    </source>
</evidence>
<proteinExistence type="predicted"/>
<reference evidence="1 2" key="1">
    <citation type="journal article" date="2020" name="J Geophys Res Biogeosci">
        <title>Magnetotaxis as an Adaptation to Enable Bacterial Shuttling of Microbial Sulfur and Sulfur Cycling Across Aquatic Oxic#Anoxic Interfaces.</title>
        <authorList>
            <person name="Li J."/>
            <person name="Liu P."/>
            <person name="Wang J."/>
            <person name="Roberts A.P."/>
            <person name="Pan Y."/>
        </authorList>
    </citation>
    <scope>NUCLEOTIDE SEQUENCE [LARGE SCALE GENOMIC DNA]</scope>
    <source>
        <strain evidence="1 2">MYR-1_YQ</strain>
    </source>
</reference>
<comment type="caution">
    <text evidence="1">The sequence shown here is derived from an EMBL/GenBank/DDBJ whole genome shotgun (WGS) entry which is preliminary data.</text>
</comment>
<dbReference type="InterPro" id="IPR012933">
    <property type="entry name" value="HicA_mRNA_interferase"/>
</dbReference>
<evidence type="ECO:0000313" key="1">
    <source>
        <dbReference type="EMBL" id="MBV6341669.1"/>
    </source>
</evidence>
<dbReference type="Pfam" id="PF07927">
    <property type="entry name" value="HicA_toxin"/>
    <property type="match status" value="1"/>
</dbReference>
<dbReference type="Proteomes" id="UP001196980">
    <property type="component" value="Unassembled WGS sequence"/>
</dbReference>
<sequence>MKRDKILRDAINNPANVRFSDFENLLKDFGFECLRYRGSHVIFFSSDYKKLIPVQEGKNGMAKEYQVKQFIRILEENDAI</sequence>
<dbReference type="RefSeq" id="WP_218252298.1">
    <property type="nucleotide sequence ID" value="NZ_JABXWD010000135.1"/>
</dbReference>
<keyword evidence="2" id="KW-1185">Reference proteome</keyword>
<protein>
    <submittedName>
        <fullName evidence="1">Type II toxin-antitoxin system HicA family toxin</fullName>
    </submittedName>
</protein>
<organism evidence="1 2">
    <name type="scientific">Candidatus Magnetobacterium casense</name>
    <dbReference type="NCBI Taxonomy" id="1455061"/>
    <lineage>
        <taxon>Bacteria</taxon>
        <taxon>Pseudomonadati</taxon>
        <taxon>Nitrospirota</taxon>
        <taxon>Thermodesulfovibrionia</taxon>
        <taxon>Thermodesulfovibrionales</taxon>
        <taxon>Candidatus Magnetobacteriaceae</taxon>
        <taxon>Candidatus Magnetobacterium</taxon>
    </lineage>
</organism>
<gene>
    <name evidence="1" type="ORF">HWQ67_08730</name>
</gene>
<dbReference type="SUPFAM" id="SSF54786">
    <property type="entry name" value="YcfA/nrd intein domain"/>
    <property type="match status" value="1"/>
</dbReference>